<reference evidence="1" key="2">
    <citation type="journal article" date="2015" name="Fish Shellfish Immunol.">
        <title>Early steps in the European eel (Anguilla anguilla)-Vibrio vulnificus interaction in the gills: Role of the RtxA13 toxin.</title>
        <authorList>
            <person name="Callol A."/>
            <person name="Pajuelo D."/>
            <person name="Ebbesson L."/>
            <person name="Teles M."/>
            <person name="MacKenzie S."/>
            <person name="Amaro C."/>
        </authorList>
    </citation>
    <scope>NUCLEOTIDE SEQUENCE</scope>
</reference>
<dbReference type="AlphaFoldDB" id="A0A0E9UYQ3"/>
<protein>
    <submittedName>
        <fullName evidence="1">Uncharacterized protein</fullName>
    </submittedName>
</protein>
<organism evidence="1">
    <name type="scientific">Anguilla anguilla</name>
    <name type="common">European freshwater eel</name>
    <name type="synonym">Muraena anguilla</name>
    <dbReference type="NCBI Taxonomy" id="7936"/>
    <lineage>
        <taxon>Eukaryota</taxon>
        <taxon>Metazoa</taxon>
        <taxon>Chordata</taxon>
        <taxon>Craniata</taxon>
        <taxon>Vertebrata</taxon>
        <taxon>Euteleostomi</taxon>
        <taxon>Actinopterygii</taxon>
        <taxon>Neopterygii</taxon>
        <taxon>Teleostei</taxon>
        <taxon>Anguilliformes</taxon>
        <taxon>Anguillidae</taxon>
        <taxon>Anguilla</taxon>
    </lineage>
</organism>
<dbReference type="EMBL" id="GBXM01038454">
    <property type="protein sequence ID" value="JAH70123.1"/>
    <property type="molecule type" value="Transcribed_RNA"/>
</dbReference>
<sequence>MLGGRRTVQPRVHERQVNVVHVRHHKYFLELALQLPLDPLSDVAEGHLPLTQHGPHSQVQSRWNTETVPYSVSRGRGILTARVPESSCTSTVRRSGVLDTSSIFF</sequence>
<name>A0A0E9UYQ3_ANGAN</name>
<proteinExistence type="predicted"/>
<reference evidence="1" key="1">
    <citation type="submission" date="2014-11" db="EMBL/GenBank/DDBJ databases">
        <authorList>
            <person name="Amaro Gonzalez C."/>
        </authorList>
    </citation>
    <scope>NUCLEOTIDE SEQUENCE</scope>
</reference>
<accession>A0A0E9UYQ3</accession>
<evidence type="ECO:0000313" key="1">
    <source>
        <dbReference type="EMBL" id="JAH70123.1"/>
    </source>
</evidence>